<dbReference type="EMBL" id="CACRXK020002232">
    <property type="protein sequence ID" value="CAB3993304.1"/>
    <property type="molecule type" value="Genomic_DNA"/>
</dbReference>
<evidence type="ECO:0000256" key="8">
    <source>
        <dbReference type="SAM" id="Coils"/>
    </source>
</evidence>
<dbReference type="PANTHER" id="PTHR16196:SF0">
    <property type="entry name" value="PRE-MRNA-SPLICING FACTOR CWC25 HOMOLOG"/>
    <property type="match status" value="1"/>
</dbReference>
<dbReference type="OrthoDB" id="21123at2759"/>
<feature type="region of interest" description="Disordered" evidence="9">
    <location>
        <begin position="100"/>
        <end position="422"/>
    </location>
</feature>
<keyword evidence="6" id="KW-0508">mRNA splicing</keyword>
<dbReference type="InterPro" id="IPR051376">
    <property type="entry name" value="CWC25_splicing_factor"/>
</dbReference>
<comment type="similarity">
    <text evidence="2">Belongs to the CWC25 family.</text>
</comment>
<comment type="subcellular location">
    <subcellularLocation>
        <location evidence="1">Nucleus</location>
    </subcellularLocation>
</comment>
<evidence type="ECO:0000256" key="1">
    <source>
        <dbReference type="ARBA" id="ARBA00004123"/>
    </source>
</evidence>
<dbReference type="Pfam" id="PF12542">
    <property type="entry name" value="CWC25"/>
    <property type="match status" value="1"/>
</dbReference>
<keyword evidence="4" id="KW-0747">Spliceosome</keyword>
<evidence type="ECO:0000256" key="2">
    <source>
        <dbReference type="ARBA" id="ARBA00006695"/>
    </source>
</evidence>
<evidence type="ECO:0000313" key="11">
    <source>
        <dbReference type="Proteomes" id="UP001152795"/>
    </source>
</evidence>
<feature type="compositionally biased region" description="Polar residues" evidence="9">
    <location>
        <begin position="361"/>
        <end position="371"/>
    </location>
</feature>
<evidence type="ECO:0000256" key="5">
    <source>
        <dbReference type="ARBA" id="ARBA00023054"/>
    </source>
</evidence>
<dbReference type="InterPro" id="IPR019339">
    <property type="entry name" value="CIR_N_dom"/>
</dbReference>
<gene>
    <name evidence="10" type="ORF">PACLA_8A046412</name>
</gene>
<keyword evidence="5 8" id="KW-0175">Coiled coil</keyword>
<feature type="compositionally biased region" description="Basic and acidic residues" evidence="9">
    <location>
        <begin position="265"/>
        <end position="298"/>
    </location>
</feature>
<evidence type="ECO:0000313" key="10">
    <source>
        <dbReference type="EMBL" id="CAB3993304.1"/>
    </source>
</evidence>
<organism evidence="10 11">
    <name type="scientific">Paramuricea clavata</name>
    <name type="common">Red gorgonian</name>
    <name type="synonym">Violescent sea-whip</name>
    <dbReference type="NCBI Taxonomy" id="317549"/>
    <lineage>
        <taxon>Eukaryota</taxon>
        <taxon>Metazoa</taxon>
        <taxon>Cnidaria</taxon>
        <taxon>Anthozoa</taxon>
        <taxon>Octocorallia</taxon>
        <taxon>Malacalcyonacea</taxon>
        <taxon>Plexauridae</taxon>
        <taxon>Paramuricea</taxon>
    </lineage>
</organism>
<evidence type="ECO:0000256" key="6">
    <source>
        <dbReference type="ARBA" id="ARBA00023187"/>
    </source>
</evidence>
<keyword evidence="3" id="KW-0507">mRNA processing</keyword>
<feature type="compositionally biased region" description="Basic and acidic residues" evidence="9">
    <location>
        <begin position="372"/>
        <end position="387"/>
    </location>
</feature>
<name>A0A7D9DUU6_PARCT</name>
<dbReference type="Proteomes" id="UP001152795">
    <property type="component" value="Unassembled WGS sequence"/>
</dbReference>
<keyword evidence="11" id="KW-1185">Reference proteome</keyword>
<proteinExistence type="inferred from homology"/>
<sequence>MGGGDLNLKKSWHPQTLHNIEKVWKAEQKAEAETKKIEQLRRELDEERQREEMQRYAVDQGIAKKKSDRLEWMYSAPGHSGVNHEEYLLGKSIDKAVDPLAANDEKNAEAPGASFMDNDSPNASNDLAAKIRDDPLFMIKKKENEKKKELLKNPVRMKQLQQMLKADLGKKGKKDKKRKKEKRQKNSSDEDSRKTKHRSKSSSNKRKHGSSNEDSDTHATSSHRDKKKQHRNFERNGDMRNSSDYNHDRQKENRKRRTYSISPERNTRTEARSRNYEDTSVRNVDRQRRSHSRSESPRRKSPRRKSRSPSPKKRHREYPTLQNHSKERRYRTADIEERHHDKRQRSRTPSPSPRKHSSRSYATKSSQASESHASRKMTDEERERRLAEMMNNAKWRDEQRGKNVKRYKEEDEAEAKQIAQNTEKGANFVQPLKVQTFTSSSASVENRIKRNINSLQRTPAAMEKFLKK</sequence>
<feature type="coiled-coil region" evidence="8">
    <location>
        <begin position="23"/>
        <end position="57"/>
    </location>
</feature>
<feature type="compositionally biased region" description="Basic residues" evidence="9">
    <location>
        <begin position="171"/>
        <end position="183"/>
    </location>
</feature>
<feature type="compositionally biased region" description="Basic and acidic residues" evidence="9">
    <location>
        <begin position="129"/>
        <end position="151"/>
    </location>
</feature>
<feature type="compositionally biased region" description="Basic and acidic residues" evidence="9">
    <location>
        <begin position="184"/>
        <end position="193"/>
    </location>
</feature>
<evidence type="ECO:0000256" key="7">
    <source>
        <dbReference type="ARBA" id="ARBA00023242"/>
    </source>
</evidence>
<comment type="caution">
    <text evidence="10">The sequence shown here is derived from an EMBL/GenBank/DDBJ whole genome shotgun (WGS) entry which is preliminary data.</text>
</comment>
<dbReference type="PANTHER" id="PTHR16196">
    <property type="entry name" value="CELL CYCLE CONTROL PROTEIN CWF25"/>
    <property type="match status" value="1"/>
</dbReference>
<dbReference type="SMART" id="SM01083">
    <property type="entry name" value="Cir_N"/>
    <property type="match status" value="1"/>
</dbReference>
<evidence type="ECO:0000256" key="4">
    <source>
        <dbReference type="ARBA" id="ARBA00022728"/>
    </source>
</evidence>
<dbReference type="GO" id="GO:0005684">
    <property type="term" value="C:U2-type spliceosomal complex"/>
    <property type="evidence" value="ECO:0007669"/>
    <property type="project" value="TreeGrafter"/>
</dbReference>
<dbReference type="InterPro" id="IPR022209">
    <property type="entry name" value="CWC25"/>
</dbReference>
<evidence type="ECO:0000256" key="3">
    <source>
        <dbReference type="ARBA" id="ARBA00022664"/>
    </source>
</evidence>
<feature type="compositionally biased region" description="Basic residues" evidence="9">
    <location>
        <begin position="299"/>
        <end position="316"/>
    </location>
</feature>
<reference evidence="10" key="1">
    <citation type="submission" date="2020-04" db="EMBL/GenBank/DDBJ databases">
        <authorList>
            <person name="Alioto T."/>
            <person name="Alioto T."/>
            <person name="Gomez Garrido J."/>
        </authorList>
    </citation>
    <scope>NUCLEOTIDE SEQUENCE</scope>
    <source>
        <strain evidence="10">A484AB</strain>
    </source>
</reference>
<keyword evidence="7" id="KW-0539">Nucleus</keyword>
<feature type="compositionally biased region" description="Basic and acidic residues" evidence="9">
    <location>
        <begin position="394"/>
        <end position="409"/>
    </location>
</feature>
<accession>A0A7D9DUU6</accession>
<feature type="compositionally biased region" description="Basic and acidic residues" evidence="9">
    <location>
        <begin position="330"/>
        <end position="339"/>
    </location>
</feature>
<dbReference type="GO" id="GO:0000398">
    <property type="term" value="P:mRNA splicing, via spliceosome"/>
    <property type="evidence" value="ECO:0007669"/>
    <property type="project" value="TreeGrafter"/>
</dbReference>
<protein>
    <submittedName>
        <fullName evidence="10">Uncharacterized protein</fullName>
    </submittedName>
</protein>
<feature type="compositionally biased region" description="Basic residues" evidence="9">
    <location>
        <begin position="194"/>
        <end position="209"/>
    </location>
</feature>
<dbReference type="Pfam" id="PF10197">
    <property type="entry name" value="Cir_N"/>
    <property type="match status" value="1"/>
</dbReference>
<dbReference type="AlphaFoldDB" id="A0A7D9DUU6"/>
<evidence type="ECO:0000256" key="9">
    <source>
        <dbReference type="SAM" id="MobiDB-lite"/>
    </source>
</evidence>